<keyword evidence="1 5" id="KW-0436">Ligase</keyword>
<dbReference type="Gene3D" id="3.30.930.10">
    <property type="entry name" value="Bira Bifunctional Protein, Domain 2"/>
    <property type="match status" value="1"/>
</dbReference>
<dbReference type="EMBL" id="VSSQ01013864">
    <property type="protein sequence ID" value="MPM52443.1"/>
    <property type="molecule type" value="Genomic_DNA"/>
</dbReference>
<evidence type="ECO:0000313" key="5">
    <source>
        <dbReference type="EMBL" id="MPM52443.1"/>
    </source>
</evidence>
<dbReference type="GO" id="GO:0005737">
    <property type="term" value="C:cytoplasm"/>
    <property type="evidence" value="ECO:0007669"/>
    <property type="project" value="TreeGrafter"/>
</dbReference>
<evidence type="ECO:0000259" key="4">
    <source>
        <dbReference type="PROSITE" id="PS51733"/>
    </source>
</evidence>
<dbReference type="GO" id="GO:0005524">
    <property type="term" value="F:ATP binding"/>
    <property type="evidence" value="ECO:0007669"/>
    <property type="project" value="UniProtKB-KW"/>
</dbReference>
<protein>
    <submittedName>
        <fullName evidence="5">Bifunctional ligase/repressor BirA</fullName>
        <ecNumber evidence="5">6.3.4.15</ecNumber>
    </submittedName>
</protein>
<dbReference type="InterPro" id="IPR004143">
    <property type="entry name" value="BPL_LPL_catalytic"/>
</dbReference>
<dbReference type="Pfam" id="PF03099">
    <property type="entry name" value="BPL_LplA_LipB"/>
    <property type="match status" value="1"/>
</dbReference>
<dbReference type="InterPro" id="IPR030855">
    <property type="entry name" value="Bifunct_BirA"/>
</dbReference>
<keyword evidence="2" id="KW-0547">Nucleotide-binding</keyword>
<dbReference type="InterPro" id="IPR008988">
    <property type="entry name" value="Transcriptional_repressor_C"/>
</dbReference>
<dbReference type="Pfam" id="PF08279">
    <property type="entry name" value="HTH_11"/>
    <property type="match status" value="1"/>
</dbReference>
<dbReference type="InterPro" id="IPR004408">
    <property type="entry name" value="Biotin_CoA_COase_ligase"/>
</dbReference>
<dbReference type="NCBIfam" id="TIGR00121">
    <property type="entry name" value="birA_ligase"/>
    <property type="match status" value="1"/>
</dbReference>
<dbReference type="SUPFAM" id="SSF46785">
    <property type="entry name" value="Winged helix' DNA-binding domain"/>
    <property type="match status" value="1"/>
</dbReference>
<name>A0A645ANL2_9ZZZZ</name>
<proteinExistence type="inferred from homology"/>
<dbReference type="SUPFAM" id="SSF50037">
    <property type="entry name" value="C-terminal domain of transcriptional repressors"/>
    <property type="match status" value="1"/>
</dbReference>
<accession>A0A645ANL2</accession>
<dbReference type="EC" id="6.3.4.15" evidence="5"/>
<comment type="caution">
    <text evidence="5">The sequence shown here is derived from an EMBL/GenBank/DDBJ whole genome shotgun (WGS) entry which is preliminary data.</text>
</comment>
<dbReference type="Gene3D" id="1.10.10.10">
    <property type="entry name" value="Winged helix-like DNA-binding domain superfamily/Winged helix DNA-binding domain"/>
    <property type="match status" value="1"/>
</dbReference>
<evidence type="ECO:0000256" key="1">
    <source>
        <dbReference type="ARBA" id="ARBA00022598"/>
    </source>
</evidence>
<evidence type="ECO:0000256" key="3">
    <source>
        <dbReference type="ARBA" id="ARBA00022840"/>
    </source>
</evidence>
<dbReference type="InterPro" id="IPR003142">
    <property type="entry name" value="BPL_C"/>
</dbReference>
<reference evidence="5" key="1">
    <citation type="submission" date="2019-08" db="EMBL/GenBank/DDBJ databases">
        <authorList>
            <person name="Kucharzyk K."/>
            <person name="Murdoch R.W."/>
            <person name="Higgins S."/>
            <person name="Loffler F."/>
        </authorList>
    </citation>
    <scope>NUCLEOTIDE SEQUENCE</scope>
</reference>
<dbReference type="SUPFAM" id="SSF55681">
    <property type="entry name" value="Class II aaRS and biotin synthetases"/>
    <property type="match status" value="1"/>
</dbReference>
<gene>
    <name evidence="5" type="primary">birA_31</name>
    <name evidence="5" type="ORF">SDC9_99202</name>
</gene>
<dbReference type="PROSITE" id="PS51733">
    <property type="entry name" value="BPL_LPL_CATALYTIC"/>
    <property type="match status" value="1"/>
</dbReference>
<organism evidence="5">
    <name type="scientific">bioreactor metagenome</name>
    <dbReference type="NCBI Taxonomy" id="1076179"/>
    <lineage>
        <taxon>unclassified sequences</taxon>
        <taxon>metagenomes</taxon>
        <taxon>ecological metagenomes</taxon>
    </lineage>
</organism>
<dbReference type="CDD" id="cd16442">
    <property type="entry name" value="BPL"/>
    <property type="match status" value="1"/>
</dbReference>
<dbReference type="InterPro" id="IPR036390">
    <property type="entry name" value="WH_DNA-bd_sf"/>
</dbReference>
<dbReference type="Gene3D" id="2.30.30.100">
    <property type="match status" value="1"/>
</dbReference>
<dbReference type="InterPro" id="IPR036388">
    <property type="entry name" value="WH-like_DNA-bd_sf"/>
</dbReference>
<dbReference type="PANTHER" id="PTHR12835">
    <property type="entry name" value="BIOTIN PROTEIN LIGASE"/>
    <property type="match status" value="1"/>
</dbReference>
<dbReference type="PANTHER" id="PTHR12835:SF5">
    <property type="entry name" value="BIOTIN--PROTEIN LIGASE"/>
    <property type="match status" value="1"/>
</dbReference>
<dbReference type="InterPro" id="IPR013196">
    <property type="entry name" value="HTH_11"/>
</dbReference>
<evidence type="ECO:0000256" key="2">
    <source>
        <dbReference type="ARBA" id="ARBA00022741"/>
    </source>
</evidence>
<dbReference type="InterPro" id="IPR045864">
    <property type="entry name" value="aa-tRNA-synth_II/BPL/LPL"/>
</dbReference>
<sequence length="317" mass="35034">MSLKEDILADLTETEFVSGEDMAEKHYVSRNGIWKAVKQLRDEGYDIEAVTNKGYRLKMITNSISSAAIKKNTEADWNYEILAEVDSTNNYAKELVVKGGRKNTVVISECQSGGRGRVGRPFYSPKGNGLYMSVLIYPKLKVEYAPLITSFTAVAVAKAIEKLTDGSSVNIKWVNDIYMNGRKICGILTEAGFDFEGGSIDYAVIGIGVNVLGIDFPDEIKNIATSIERETGKKLSRNELASAILNNLNNLTELIKDKHYLDYYREKSNVIGKKVLVVYGDEKYSAKAISIDDNAALIVETENGLRTLNSGEVSIKI</sequence>
<feature type="domain" description="BPL/LPL catalytic" evidence="4">
    <location>
        <begin position="68"/>
        <end position="256"/>
    </location>
</feature>
<dbReference type="GO" id="GO:0004077">
    <property type="term" value="F:biotin--[biotin carboxyl-carrier protein] ligase activity"/>
    <property type="evidence" value="ECO:0007669"/>
    <property type="project" value="UniProtKB-EC"/>
</dbReference>
<dbReference type="HAMAP" id="MF_00978">
    <property type="entry name" value="Bifunct_BirA"/>
    <property type="match status" value="1"/>
</dbReference>
<dbReference type="GO" id="GO:0006355">
    <property type="term" value="P:regulation of DNA-templated transcription"/>
    <property type="evidence" value="ECO:0007669"/>
    <property type="project" value="InterPro"/>
</dbReference>
<dbReference type="Pfam" id="PF02237">
    <property type="entry name" value="BPL_C"/>
    <property type="match status" value="1"/>
</dbReference>
<keyword evidence="3" id="KW-0067">ATP-binding</keyword>
<dbReference type="AlphaFoldDB" id="A0A645ANL2"/>